<comment type="caution">
    <text evidence="1">The sequence shown here is derived from an EMBL/GenBank/DDBJ whole genome shotgun (WGS) entry which is preliminary data.</text>
</comment>
<organism evidence="1 2">
    <name type="scientific">Lysinibacillus fusiformis</name>
    <dbReference type="NCBI Taxonomy" id="28031"/>
    <lineage>
        <taxon>Bacteria</taxon>
        <taxon>Bacillati</taxon>
        <taxon>Bacillota</taxon>
        <taxon>Bacilli</taxon>
        <taxon>Bacillales</taxon>
        <taxon>Bacillaceae</taxon>
        <taxon>Lysinibacillus</taxon>
    </lineage>
</organism>
<gene>
    <name evidence="1" type="ORF">SAMN02787113_04185</name>
</gene>
<proteinExistence type="predicted"/>
<dbReference type="EMBL" id="FOEL01000019">
    <property type="protein sequence ID" value="SER60771.1"/>
    <property type="molecule type" value="Genomic_DNA"/>
</dbReference>
<dbReference type="RefSeq" id="WP_258954998.1">
    <property type="nucleotide sequence ID" value="NZ_FMVP01000021.1"/>
</dbReference>
<name>A0A1H9QJM3_9BACI</name>
<accession>A0A1H9QJM3</accession>
<sequence>MAIISGFHNSVNGDRKYGADFFALFFSTLIANGVFPNPSTGLQVTANSNMTTSVKAGKGWINGYFIVNDGDYVLKHDNADGLLKRIDRVVMKLNHIKREIEVLIKKGTFASNPVAPTLQRDADAYELALADVLINNGVTQITQANITDQRLNSTLCGIVHGTVNQVDTATIFNQYQAWFNDIKGSVVGELVAFQEIQEQEFLTWFESIKDILDGDVAANLAARVANLEQELANHIAEVSHIKWIETVGGTANALTATVSGITSYKNGLAVSFPATSNSTAAMTLNINGLGAIPIKKANGTAFNNAKANGVYTVRYRAGSFILQGEGGAGNAQPSEVLTGKTFTNDNGEQSGTMNNFVNPIITPNSNDVTLTDGFYKNGVVKGVFVVPVIADYGFEVFNQGSYVMTASLSYTPVISMTWLGGDGTIRLTHGMYAQYTFTVYSQVYINGVAVGIERQSSSVDIYDWTQDFNVKKGDKIEIRAKAHYNAVVYVVRTAIKIRSFYLVNRTI</sequence>
<dbReference type="Proteomes" id="UP000199410">
    <property type="component" value="Unassembled WGS sequence"/>
</dbReference>
<evidence type="ECO:0000313" key="2">
    <source>
        <dbReference type="Proteomes" id="UP000199410"/>
    </source>
</evidence>
<reference evidence="1 2" key="1">
    <citation type="submission" date="2016-10" db="EMBL/GenBank/DDBJ databases">
        <authorList>
            <person name="Varghese N."/>
            <person name="Submissions S."/>
        </authorList>
    </citation>
    <scope>NUCLEOTIDE SEQUENCE [LARGE SCALE GENOMIC DNA]</scope>
    <source>
        <strain evidence="1 2">TC-13</strain>
    </source>
</reference>
<evidence type="ECO:0000313" key="1">
    <source>
        <dbReference type="EMBL" id="SER60771.1"/>
    </source>
</evidence>
<protein>
    <submittedName>
        <fullName evidence="1">Uncharacterized protein</fullName>
    </submittedName>
</protein>
<dbReference type="AlphaFoldDB" id="A0A1H9QJM3"/>